<dbReference type="OrthoDB" id="10591480at2759"/>
<name>A0A8J6BZW8_DIALT</name>
<feature type="region of interest" description="Disordered" evidence="1">
    <location>
        <begin position="549"/>
        <end position="568"/>
    </location>
</feature>
<comment type="caution">
    <text evidence="2">The sequence shown here is derived from an EMBL/GenBank/DDBJ whole genome shotgun (WGS) entry which is preliminary data.</text>
</comment>
<feature type="compositionally biased region" description="Low complexity" evidence="1">
    <location>
        <begin position="556"/>
        <end position="568"/>
    </location>
</feature>
<accession>A0A8J6BZW8</accession>
<evidence type="ECO:0000256" key="1">
    <source>
        <dbReference type="SAM" id="MobiDB-lite"/>
    </source>
</evidence>
<organism evidence="2 3">
    <name type="scientific">Diacronema lutheri</name>
    <name type="common">Unicellular marine alga</name>
    <name type="synonym">Monochrysis lutheri</name>
    <dbReference type="NCBI Taxonomy" id="2081491"/>
    <lineage>
        <taxon>Eukaryota</taxon>
        <taxon>Haptista</taxon>
        <taxon>Haptophyta</taxon>
        <taxon>Pavlovophyceae</taxon>
        <taxon>Pavlovales</taxon>
        <taxon>Pavlovaceae</taxon>
        <taxon>Diacronema</taxon>
    </lineage>
</organism>
<feature type="region of interest" description="Disordered" evidence="1">
    <location>
        <begin position="449"/>
        <end position="473"/>
    </location>
</feature>
<dbReference type="Proteomes" id="UP000751190">
    <property type="component" value="Unassembled WGS sequence"/>
</dbReference>
<reference evidence="2" key="1">
    <citation type="submission" date="2021-05" db="EMBL/GenBank/DDBJ databases">
        <title>The genome of the haptophyte Pavlova lutheri (Diacronema luteri, Pavlovales) - a model for lipid biosynthesis in eukaryotic algae.</title>
        <authorList>
            <person name="Hulatt C.J."/>
            <person name="Posewitz M.C."/>
        </authorList>
    </citation>
    <scope>NUCLEOTIDE SEQUENCE</scope>
    <source>
        <strain evidence="2">NIVA-4/92</strain>
    </source>
</reference>
<dbReference type="EMBL" id="JAGTXO010000072">
    <property type="protein sequence ID" value="KAG8457372.1"/>
    <property type="molecule type" value="Genomic_DNA"/>
</dbReference>
<proteinExistence type="predicted"/>
<gene>
    <name evidence="2" type="ORF">KFE25_005053</name>
</gene>
<keyword evidence="3" id="KW-1185">Reference proteome</keyword>
<evidence type="ECO:0000313" key="2">
    <source>
        <dbReference type="EMBL" id="KAG8457372.1"/>
    </source>
</evidence>
<feature type="compositionally biased region" description="Low complexity" evidence="1">
    <location>
        <begin position="629"/>
        <end position="644"/>
    </location>
</feature>
<protein>
    <submittedName>
        <fullName evidence="2">Uncharacterized protein</fullName>
    </submittedName>
</protein>
<feature type="compositionally biased region" description="Basic and acidic residues" evidence="1">
    <location>
        <begin position="647"/>
        <end position="664"/>
    </location>
</feature>
<evidence type="ECO:0000313" key="3">
    <source>
        <dbReference type="Proteomes" id="UP000751190"/>
    </source>
</evidence>
<feature type="region of interest" description="Disordered" evidence="1">
    <location>
        <begin position="614"/>
        <end position="694"/>
    </location>
</feature>
<dbReference type="AlphaFoldDB" id="A0A8J6BZW8"/>
<sequence length="694" mass="73767">MPIVYVASWEQPRSAERAVYQLALPRHEPATSTWAWDELAVRESSLHGLGVFPSAAGSLDWSALRLPLLLPYLGAESVVEDAHLHKCLIAVLHGEFSSLTVRELRARHGGAWARNGICAVRLPAAPAPPAAAAAEAALADDVRLLQVSAGESAASASACYLLEADARELLHLQPGARSARRGHGHLFDLLAAHERLEHTDRHLGTHLATIRRDEGYVIVNAHPALCDGLNAVGLINEPSARAKPSLKLVHRSVELLVDGCDELARLGLRQPPCAERVWRDAVLPHDPRCLPGGERAAGDGWRQGERMVVYLAQRRAYGCDDELTVDYGRAYRREYASGERKPHKGFAEARAAAAAAAAAAGADGADGACALLAHLSQGTADTFAPGARDAWPLSLRGWWNPEKQPVSRPAFRQHGDGRVLLLPDLSHVVAARRVLAAARDARAVAGSKAAADGIAHQPQRTRSLPPPPRCHPTSRAAAARVASASHLDRSGAIARACTPLAATPPRVPQRARVAAADEARAAPDESDMVRVAELDALPTPRTVPAALRSPRRVPAERAPAPGRAAPAMPRRKPFFVDLTADEPIDLAASNNSSAGGARHAAPERLCRAEPDCALTQQQQHAPRHRLRARGPSASPPRAHAPRGAEAQVRETAAECGAERPEAHGGTRTLGSFFAVGKRRRLGDGPAAAAGLRGK</sequence>